<keyword evidence="5" id="KW-1185">Reference proteome</keyword>
<feature type="region of interest" description="Disordered" evidence="2">
    <location>
        <begin position="211"/>
        <end position="256"/>
    </location>
</feature>
<dbReference type="InterPro" id="IPR018203">
    <property type="entry name" value="GDP_dissociation_inhibitor"/>
</dbReference>
<feature type="compositionally biased region" description="Polar residues" evidence="2">
    <location>
        <begin position="1"/>
        <end position="16"/>
    </location>
</feature>
<feature type="compositionally biased region" description="Low complexity" evidence="2">
    <location>
        <begin position="211"/>
        <end position="235"/>
    </location>
</feature>
<keyword evidence="3" id="KW-0812">Transmembrane</keyword>
<organism evidence="4 5">
    <name type="scientific">Seiridium cardinale</name>
    <dbReference type="NCBI Taxonomy" id="138064"/>
    <lineage>
        <taxon>Eukaryota</taxon>
        <taxon>Fungi</taxon>
        <taxon>Dikarya</taxon>
        <taxon>Ascomycota</taxon>
        <taxon>Pezizomycotina</taxon>
        <taxon>Sordariomycetes</taxon>
        <taxon>Xylariomycetidae</taxon>
        <taxon>Amphisphaeriales</taxon>
        <taxon>Sporocadaceae</taxon>
        <taxon>Seiridium</taxon>
    </lineage>
</organism>
<dbReference type="SUPFAM" id="SSF54373">
    <property type="entry name" value="FAD-linked reductases, C-terminal domain"/>
    <property type="match status" value="1"/>
</dbReference>
<dbReference type="PANTHER" id="PTHR11787">
    <property type="entry name" value="RAB GDP-DISSOCIATION INHIBITOR"/>
    <property type="match status" value="1"/>
</dbReference>
<proteinExistence type="inferred from homology"/>
<evidence type="ECO:0000313" key="5">
    <source>
        <dbReference type="Proteomes" id="UP001465668"/>
    </source>
</evidence>
<name>A0ABR2X698_9PEZI</name>
<dbReference type="Gene3D" id="3.50.50.60">
    <property type="entry name" value="FAD/NAD(P)-binding domain"/>
    <property type="match status" value="1"/>
</dbReference>
<evidence type="ECO:0000256" key="1">
    <source>
        <dbReference type="ARBA" id="ARBA00005593"/>
    </source>
</evidence>
<keyword evidence="3" id="KW-1133">Transmembrane helix</keyword>
<keyword evidence="3" id="KW-0472">Membrane</keyword>
<comment type="similarity">
    <text evidence="1">Belongs to the Rab GDI family.</text>
</comment>
<evidence type="ECO:0000256" key="3">
    <source>
        <dbReference type="SAM" id="Phobius"/>
    </source>
</evidence>
<dbReference type="PANTHER" id="PTHR11787:SF4">
    <property type="entry name" value="CHM, RAB ESCORT PROTEIN 1"/>
    <property type="match status" value="1"/>
</dbReference>
<dbReference type="Gene3D" id="1.10.405.10">
    <property type="entry name" value="Guanine Nucleotide Dissociation Inhibitor, domain 1"/>
    <property type="match status" value="1"/>
</dbReference>
<protein>
    <submittedName>
        <fullName evidence="4">Rab proteins geranylgeranyltransferase</fullName>
    </submittedName>
</protein>
<dbReference type="EMBL" id="JARVKM010000139">
    <property type="protein sequence ID" value="KAK9769303.1"/>
    <property type="molecule type" value="Genomic_DNA"/>
</dbReference>
<dbReference type="InterPro" id="IPR036188">
    <property type="entry name" value="FAD/NAD-bd_sf"/>
</dbReference>
<evidence type="ECO:0000313" key="4">
    <source>
        <dbReference type="EMBL" id="KAK9769303.1"/>
    </source>
</evidence>
<dbReference type="SUPFAM" id="SSF51905">
    <property type="entry name" value="FAD/NAD(P)-binding domain"/>
    <property type="match status" value="1"/>
</dbReference>
<dbReference type="PRINTS" id="PR00891">
    <property type="entry name" value="RABGDIREP"/>
</dbReference>
<gene>
    <name evidence="4" type="ORF">SCAR479_14017</name>
</gene>
<dbReference type="Proteomes" id="UP001465668">
    <property type="component" value="Unassembled WGS sequence"/>
</dbReference>
<evidence type="ECO:0000256" key="2">
    <source>
        <dbReference type="SAM" id="MobiDB-lite"/>
    </source>
</evidence>
<dbReference type="Pfam" id="PF00996">
    <property type="entry name" value="GDI"/>
    <property type="match status" value="2"/>
</dbReference>
<feature type="transmembrane region" description="Helical" evidence="3">
    <location>
        <begin position="182"/>
        <end position="206"/>
    </location>
</feature>
<reference evidence="4 5" key="1">
    <citation type="submission" date="2024-02" db="EMBL/GenBank/DDBJ databases">
        <title>First draft genome assembly of two strains of Seiridium cardinale.</title>
        <authorList>
            <person name="Emiliani G."/>
            <person name="Scali E."/>
        </authorList>
    </citation>
    <scope>NUCLEOTIDE SEQUENCE [LARGE SCALE GENOMIC DNA]</scope>
    <source>
        <strain evidence="4 5">BM-138-000479</strain>
    </source>
</reference>
<dbReference type="Gene3D" id="3.30.519.10">
    <property type="entry name" value="Guanine Nucleotide Dissociation Inhibitor, domain 2"/>
    <property type="match status" value="1"/>
</dbReference>
<accession>A0ABR2X698</accession>
<sequence>MEYGNDFNSIVSGNTNSSKAKKGIKSKKMRETKAGPGPQTAVTVTTCPHADGSVAPVCWDCIEEDHARREDDFSSLEGDSIRRFGRPSQVNAESSSWGGSTLGKASILPEWHPPEPGLETRYPDGVSTPANQSVAPEWHPPEAGLEVVQPETAEKILVTRKGMIWNRVFGTQKIWGLRRRTFFWVLLSAVLIALAIVLGVVLGLTLRARASDSSPTSNPSSPTATTDPSATTASAGVMPTPTLTGMPSCPGANGTTYTDPTTKAKFERECGQAHDGSDLSHHIAYSMDDCVASCAQSSICMGAVWINAGVQGTDNNWCWLHSDMSQEEYVRANQHLIISAGEIRNITAAMESLGDEPWDVVICGTGLQQSLLALSNKRILHLDPNDYYGQHEAALSLQEADGFAATHANTTAAEDGARPRDGVFRNATVWKHPEAEANGLAYARAYSLALAPQIIHTRSKLLSQLVSSRAYRQVDFLAVGSFFVYEPAKGEAAAKVTRIPSSREDVFSNSSIPAKAKRSLMKFLKFVIDYDSNEQRDSWRPHADRPLSDFLAEQYKLDDDLRKYILALTLTLDGKITAKDGLAAISRHLTSMGVFGPGFCAVYPKWGGLSEVAQVACRAGAVGGGIYMLDTGMKIGTTSDEDKINLDLSNGIAVQARTIFSAQDASTDGGAISRLIAVVNSPLKSLFEVVVEGAPTPTVAVVAFPADSTSSSASAVNLPIYAMAHSSETGECPVGQTAIYLTTLASPGSKERLEKALKLLLAQPGESETPISLYQLYYEQTVSPRTTSTEMIGSVPKFSFPSLPLGLALADTDLDAVLEAWKVAMGDGTREDEYMIFEDREGADAHDDDAYE</sequence>
<feature type="region of interest" description="Disordered" evidence="2">
    <location>
        <begin position="1"/>
        <end position="40"/>
    </location>
</feature>
<comment type="caution">
    <text evidence="4">The sequence shown here is derived from an EMBL/GenBank/DDBJ whole genome shotgun (WGS) entry which is preliminary data.</text>
</comment>
<feature type="compositionally biased region" description="Basic residues" evidence="2">
    <location>
        <begin position="19"/>
        <end position="30"/>
    </location>
</feature>